<proteinExistence type="predicted"/>
<organism evidence="1 2">
    <name type="scientific">Trichodelitschia bisporula</name>
    <dbReference type="NCBI Taxonomy" id="703511"/>
    <lineage>
        <taxon>Eukaryota</taxon>
        <taxon>Fungi</taxon>
        <taxon>Dikarya</taxon>
        <taxon>Ascomycota</taxon>
        <taxon>Pezizomycotina</taxon>
        <taxon>Dothideomycetes</taxon>
        <taxon>Dothideomycetes incertae sedis</taxon>
        <taxon>Phaeotrichales</taxon>
        <taxon>Phaeotrichaceae</taxon>
        <taxon>Trichodelitschia</taxon>
    </lineage>
</organism>
<name>A0A6G1I3L5_9PEZI</name>
<dbReference type="AlphaFoldDB" id="A0A6G1I3L5"/>
<protein>
    <submittedName>
        <fullName evidence="1">Uncharacterized protein</fullName>
    </submittedName>
</protein>
<reference evidence="1" key="1">
    <citation type="journal article" date="2020" name="Stud. Mycol.">
        <title>101 Dothideomycetes genomes: a test case for predicting lifestyles and emergence of pathogens.</title>
        <authorList>
            <person name="Haridas S."/>
            <person name="Albert R."/>
            <person name="Binder M."/>
            <person name="Bloem J."/>
            <person name="Labutti K."/>
            <person name="Salamov A."/>
            <person name="Andreopoulos B."/>
            <person name="Baker S."/>
            <person name="Barry K."/>
            <person name="Bills G."/>
            <person name="Bluhm B."/>
            <person name="Cannon C."/>
            <person name="Castanera R."/>
            <person name="Culley D."/>
            <person name="Daum C."/>
            <person name="Ezra D."/>
            <person name="Gonzalez J."/>
            <person name="Henrissat B."/>
            <person name="Kuo A."/>
            <person name="Liang C."/>
            <person name="Lipzen A."/>
            <person name="Lutzoni F."/>
            <person name="Magnuson J."/>
            <person name="Mondo S."/>
            <person name="Nolan M."/>
            <person name="Ohm R."/>
            <person name="Pangilinan J."/>
            <person name="Park H.-J."/>
            <person name="Ramirez L."/>
            <person name="Alfaro M."/>
            <person name="Sun H."/>
            <person name="Tritt A."/>
            <person name="Yoshinaga Y."/>
            <person name="Zwiers L.-H."/>
            <person name="Turgeon B."/>
            <person name="Goodwin S."/>
            <person name="Spatafora J."/>
            <person name="Crous P."/>
            <person name="Grigoriev I."/>
        </authorList>
    </citation>
    <scope>NUCLEOTIDE SEQUENCE</scope>
    <source>
        <strain evidence="1">CBS 262.69</strain>
    </source>
</reference>
<keyword evidence="2" id="KW-1185">Reference proteome</keyword>
<dbReference type="EMBL" id="ML996690">
    <property type="protein sequence ID" value="KAF2402880.1"/>
    <property type="molecule type" value="Genomic_DNA"/>
</dbReference>
<sequence>MAASPGTREGRSPGGFFAKVGVAARARDGERLHLCGRGGGEEGCWSWRTWILVCMLAAPRKSNDTGPPNTQTLRQLRFFYQHPLCGFIFRLLCSPLSESFSIRG</sequence>
<evidence type="ECO:0000313" key="2">
    <source>
        <dbReference type="Proteomes" id="UP000799640"/>
    </source>
</evidence>
<dbReference type="Proteomes" id="UP000799640">
    <property type="component" value="Unassembled WGS sequence"/>
</dbReference>
<gene>
    <name evidence="1" type="ORF">EJ06DRAFT_313334</name>
</gene>
<accession>A0A6G1I3L5</accession>
<evidence type="ECO:0000313" key="1">
    <source>
        <dbReference type="EMBL" id="KAF2402880.1"/>
    </source>
</evidence>